<dbReference type="InterPro" id="IPR011989">
    <property type="entry name" value="ARM-like"/>
</dbReference>
<evidence type="ECO:0000259" key="18">
    <source>
        <dbReference type="SMART" id="SM01349"/>
    </source>
</evidence>
<evidence type="ECO:0000256" key="16">
    <source>
        <dbReference type="PROSITE-ProRule" id="PRU00103"/>
    </source>
</evidence>
<feature type="region of interest" description="Disordered" evidence="17">
    <location>
        <begin position="537"/>
        <end position="632"/>
    </location>
</feature>
<evidence type="ECO:0000313" key="20">
    <source>
        <dbReference type="Proteomes" id="UP000238274"/>
    </source>
</evidence>
<accession>A0A2S4WGK3</accession>
<dbReference type="GO" id="GO:0051010">
    <property type="term" value="F:microtubule plus-end binding"/>
    <property type="evidence" value="ECO:0007669"/>
    <property type="project" value="InterPro"/>
</dbReference>
<feature type="compositionally biased region" description="Polar residues" evidence="17">
    <location>
        <begin position="1611"/>
        <end position="1624"/>
    </location>
</feature>
<dbReference type="Proteomes" id="UP000238274">
    <property type="component" value="Unassembled WGS sequence"/>
</dbReference>
<dbReference type="InterPro" id="IPR045110">
    <property type="entry name" value="XMAP215"/>
</dbReference>
<dbReference type="GO" id="GO:0051301">
    <property type="term" value="P:cell division"/>
    <property type="evidence" value="ECO:0007669"/>
    <property type="project" value="UniProtKB-KW"/>
</dbReference>
<comment type="similarity">
    <text evidence="4">Belongs to the CLASP family.</text>
</comment>
<feature type="compositionally biased region" description="Low complexity" evidence="17">
    <location>
        <begin position="1586"/>
        <end position="1599"/>
    </location>
</feature>
<evidence type="ECO:0000256" key="13">
    <source>
        <dbReference type="ARBA" id="ARBA00023306"/>
    </source>
</evidence>
<evidence type="ECO:0000256" key="10">
    <source>
        <dbReference type="ARBA" id="ARBA00022776"/>
    </source>
</evidence>
<dbReference type="InterPro" id="IPR021133">
    <property type="entry name" value="HEAT_type_2"/>
</dbReference>
<evidence type="ECO:0000256" key="2">
    <source>
        <dbReference type="ARBA" id="ARBA00004629"/>
    </source>
</evidence>
<dbReference type="PROSITE" id="PS50077">
    <property type="entry name" value="HEAT_REPEAT"/>
    <property type="match status" value="1"/>
</dbReference>
<feature type="compositionally biased region" description="Polar residues" evidence="17">
    <location>
        <begin position="2063"/>
        <end position="2085"/>
    </location>
</feature>
<evidence type="ECO:0000256" key="15">
    <source>
        <dbReference type="ARBA" id="ARBA00025722"/>
    </source>
</evidence>
<dbReference type="GO" id="GO:0099070">
    <property type="term" value="C:static microtubule bundle"/>
    <property type="evidence" value="ECO:0007669"/>
    <property type="project" value="UniProtKB-ARBA"/>
</dbReference>
<dbReference type="GO" id="GO:1990571">
    <property type="term" value="P:meiotic centromere clustering"/>
    <property type="evidence" value="ECO:0007669"/>
    <property type="project" value="UniProtKB-ARBA"/>
</dbReference>
<proteinExistence type="inferred from homology"/>
<evidence type="ECO:0000256" key="5">
    <source>
        <dbReference type="ARBA" id="ARBA00022454"/>
    </source>
</evidence>
<dbReference type="VEuPathDB" id="FungiDB:PSTT_14859"/>
<dbReference type="SUPFAM" id="SSF48371">
    <property type="entry name" value="ARM repeat"/>
    <property type="match status" value="3"/>
</dbReference>
<dbReference type="FunFam" id="1.25.10.10:FF:000019">
    <property type="entry name" value="Cytoskeleton-associated protein 5"/>
    <property type="match status" value="1"/>
</dbReference>
<dbReference type="SMART" id="SM01349">
    <property type="entry name" value="TOG"/>
    <property type="match status" value="5"/>
</dbReference>
<keyword evidence="5" id="KW-0158">Chromosome</keyword>
<feature type="compositionally biased region" description="Basic and acidic residues" evidence="17">
    <location>
        <begin position="621"/>
        <end position="632"/>
    </location>
</feature>
<name>A0A2S4WGK3_9BASI</name>
<feature type="compositionally biased region" description="Low complexity" evidence="17">
    <location>
        <begin position="537"/>
        <end position="552"/>
    </location>
</feature>
<feature type="compositionally biased region" description="Pro residues" evidence="17">
    <location>
        <begin position="1936"/>
        <end position="1950"/>
    </location>
</feature>
<keyword evidence="14" id="KW-0137">Centromere</keyword>
<comment type="subcellular location">
    <subcellularLocation>
        <location evidence="2">Chromosome</location>
        <location evidence="2">Centromere</location>
        <location evidence="2">Kinetochore</location>
    </subcellularLocation>
    <subcellularLocation>
        <location evidence="1">Cytoplasm</location>
        <location evidence="1">Cytoskeleton</location>
        <location evidence="1">Microtubule organizing center</location>
        <location evidence="1">Centrosome</location>
    </subcellularLocation>
    <subcellularLocation>
        <location evidence="3">Cytoplasm</location>
        <location evidence="3">Cytoskeleton</location>
        <location evidence="3">Spindle pole</location>
    </subcellularLocation>
</comment>
<feature type="domain" description="TOG" evidence="18">
    <location>
        <begin position="6"/>
        <end position="244"/>
    </location>
</feature>
<evidence type="ECO:0000256" key="8">
    <source>
        <dbReference type="ARBA" id="ARBA00022701"/>
    </source>
</evidence>
<keyword evidence="10" id="KW-0498">Mitosis</keyword>
<dbReference type="FunFam" id="1.25.10.10:FF:000068">
    <property type="entry name" value="cytoskeleton-associated protein 5 isoform X1"/>
    <property type="match status" value="1"/>
</dbReference>
<feature type="compositionally biased region" description="Acidic residues" evidence="17">
    <location>
        <begin position="280"/>
        <end position="302"/>
    </location>
</feature>
<dbReference type="GO" id="GO:0000022">
    <property type="term" value="P:mitotic spindle elongation"/>
    <property type="evidence" value="ECO:0007669"/>
    <property type="project" value="UniProtKB-ARBA"/>
</dbReference>
<organism evidence="19 20">
    <name type="scientific">Puccinia striiformis</name>
    <dbReference type="NCBI Taxonomy" id="27350"/>
    <lineage>
        <taxon>Eukaryota</taxon>
        <taxon>Fungi</taxon>
        <taxon>Dikarya</taxon>
        <taxon>Basidiomycota</taxon>
        <taxon>Pucciniomycotina</taxon>
        <taxon>Pucciniomycetes</taxon>
        <taxon>Pucciniales</taxon>
        <taxon>Pucciniaceae</taxon>
        <taxon>Puccinia</taxon>
    </lineage>
</organism>
<evidence type="ECO:0000256" key="7">
    <source>
        <dbReference type="ARBA" id="ARBA00022618"/>
    </source>
</evidence>
<protein>
    <recommendedName>
        <fullName evidence="18">TOG domain-containing protein</fullName>
    </recommendedName>
</protein>
<keyword evidence="6" id="KW-0963">Cytoplasm</keyword>
<evidence type="ECO:0000256" key="4">
    <source>
        <dbReference type="ARBA" id="ARBA00009549"/>
    </source>
</evidence>
<feature type="compositionally biased region" description="Low complexity" evidence="17">
    <location>
        <begin position="1958"/>
        <end position="1970"/>
    </location>
</feature>
<dbReference type="GO" id="GO:0044732">
    <property type="term" value="C:mitotic spindle pole body"/>
    <property type="evidence" value="ECO:0007669"/>
    <property type="project" value="UniProtKB-ARBA"/>
</dbReference>
<evidence type="ECO:0000256" key="17">
    <source>
        <dbReference type="SAM" id="MobiDB-lite"/>
    </source>
</evidence>
<sequence length="2127" mass="229698">MAVLRMAEPPADSDWQNLSVQDQLYHKLWKARLAAYETLIKQFQLAEDEDDEVFSDWNRDQQWPQKAVTDSNAVAQEKGILLVSIYIRLAGRAGSRCRPDCITPLVEKSLATNARKGTREAATECLLGWAMSEADGDKGEGIVSPVLEGLKSKQPKVVAGAVAALNALISAFGVRVINIKPILKTLPQMFAHADKGVREEGRLLVQTIYQFLGAALDPSLSGLKPVQVKELQDSFATLDAEGKGKGTGVPTRETAGQTRDRLQREAQAALKESTSQNDPAGDDPAEEPEVVDEPPEDIDPYDLADPVAILDQLPSGFYEHLASSKWKERKEEALDPLLATLKPAIKIKNDHYDELVKSLAGRMADANILCVIGAANCLECLAKGLRSEFAKYRTLMVVPILEKFKEKKVNVVEALSNCLDAMAVTVTLSDLNEDIVNFSKHKNPAVKEQTMKFLVRCLRNTIHAIPKAELKSLSDVMLSGLEDAVVPVREVAAEGLGTLMKLVGKATFTPIIQGQDDLRKVKVEEYFEKAEVKYQPPKAKPKVQAAKPAAKAPAKKTVAKPAPRANSPAPTPADNGLGSSVSTKPPPVRPAKKPAPSAAPPAKKGGGMAPAAAGGSGSAKATEEVRYKMSQEDAEAKAPDCLPASFIEGVGNSVWKTRLAALEELLSWIPEQADEIEAEVVVRYLNKKPGPKESNFQVWQRVFSVISLLAEQCPSFSKACMALTIPTCFEKYGDGKIKEAAGNALIAFAEKTSLGFVLSQAFDSISKQKAVKIQAESYLFIDSTLIEFGISGVPVRNLIECLKAGLKSVNAAVRTNATKALVTTKLCIGADISNFLQDLNPQLLTTIEGEFAKIDGERPPTPTRQSADVAQASQGETSGAKGKGKPGASGDPLDELFPRVDLDKLVSSGTIKACDDSAWKTRKEALTTIQDILEQNKRLKPNLGPDLSASLKLRLADANKAVQTLALDVVSRLATGMGKPFERHARPLAPAILNILADKNATARNNALDTLTVVADSCGLDCLASSVGTCLEIAKPELRSSALAWFVERVADPAVVKGLDLSTFASPIISCLEDRNGDVRKGATALLPTIVQSVGINSLLEEANNLKPASRNNVIPMIESCRPAAPVKVAASKAPLNKTVSKTAPAANKQQPRPPSVASVHRATTPSRDERPSLSKSRLGARKPAGTLNSKLASVAPPPASPSPAPAAAEVPFRSGDPKLKTARASKETGPLKWIIEGAVRKDQIEQLYLQMAPHISPELLGQLFSKDHHCEKDFLAGLNVIENWTSDPSIAAEQVDMEESDVRDRLLANSDLVFKYLTIRLHDTNTTITMKCLDIIDQYVAVLQLDGYRLTDYEASILLPSLIGRCGDSKEVLRTRIRAIFKNLCGIYPFSKVFQSLIDHGLKAKNARVRSECAEELSALFQRHGLNVCQPAKALPLIAALISDRDSAVRNGALSALASAYASAGDVILKYVKNLSGKEQDMLTERLKRTEAPVSPKQDRLPTATEKSASPTPRGPAAARRTTKPSVLRRPSGAFIPPGEPETNGHPKEGLRKPTLMKSTSSAIPPPTKIHPPAGARQLASADLSRNNSTSSNNISNSKIDPRLSLRPSLAQSQSRGITRAASTDSVVTNTVNYPGVIGEILSSDDIRSTDALKSIQADIAERPDTLISTADSIVDVISTQMKIAFEHLDGTTPPMKLRLCKHLMQTLSTLFDRSQLATAVSKESLVGILAQLTQRLQETADNTSSEHITSLSKVLNMVLIRIFHNADRSACFGALFTVLRMTTIDMREIEDEAELGHRAKYAELVMKCLWKVSKTAKESLEDGTLDVSILLRDIDEFLVSIPPAEWRRRANDNVPLADMPLRTVKTILQQVVTIYGDAVYDAVSVLKNPQDTFVYQYLFRLLNNSWSAGGENPPSSRSIGGSRPMGPSSSAGPRSPPPSFPIPRPPETGRPRRNSRSSVTSYASTSFSKPGPATESSSEVELNNHLTEIFAKIGSPIDSKKGISDLYQLLKMHPEANSKVDKWISATGTYFQAYLRRALNNLKADDPDLPNGGGTEGLMPSVSTSRPTSANIPASPSMSTFGSDNGAAANRISRSHSQDVDLTRLQSLFGFEATTTSPTRPHQLE</sequence>
<feature type="compositionally biased region" description="Polar residues" evidence="17">
    <location>
        <begin position="863"/>
        <end position="877"/>
    </location>
</feature>
<evidence type="ECO:0000256" key="6">
    <source>
        <dbReference type="ARBA" id="ARBA00022490"/>
    </source>
</evidence>
<dbReference type="Pfam" id="PF21041">
    <property type="entry name" value="XMAP215_CLASP_TOG"/>
    <property type="match status" value="3"/>
</dbReference>
<dbReference type="GO" id="GO:0046785">
    <property type="term" value="P:microtubule polymerization"/>
    <property type="evidence" value="ECO:0007669"/>
    <property type="project" value="InterPro"/>
</dbReference>
<feature type="domain" description="TOG" evidence="18">
    <location>
        <begin position="302"/>
        <end position="536"/>
    </location>
</feature>
<dbReference type="GO" id="GO:0030951">
    <property type="term" value="P:establishment or maintenance of microtubule cytoskeleton polarity"/>
    <property type="evidence" value="ECO:0007669"/>
    <property type="project" value="InterPro"/>
</dbReference>
<evidence type="ECO:0000256" key="11">
    <source>
        <dbReference type="ARBA" id="ARBA00022838"/>
    </source>
</evidence>
<dbReference type="VEuPathDB" id="FungiDB:PSHT_02968"/>
<feature type="compositionally biased region" description="Pro residues" evidence="17">
    <location>
        <begin position="1196"/>
        <end position="1205"/>
    </location>
</feature>
<dbReference type="GO" id="GO:0061863">
    <property type="term" value="F:microtubule plus end polymerase"/>
    <property type="evidence" value="ECO:0007669"/>
    <property type="project" value="InterPro"/>
</dbReference>
<dbReference type="FunFam" id="1.25.10.10:FF:000608">
    <property type="entry name" value="Centrosomal protein 224"/>
    <property type="match status" value="1"/>
</dbReference>
<evidence type="ECO:0000256" key="14">
    <source>
        <dbReference type="ARBA" id="ARBA00023328"/>
    </source>
</evidence>
<dbReference type="PANTHER" id="PTHR12609">
    <property type="entry name" value="MICROTUBULE ASSOCIATED PROTEIN XMAP215"/>
    <property type="match status" value="1"/>
</dbReference>
<dbReference type="InterPro" id="IPR048491">
    <property type="entry name" value="XMAP215_CLASP_TOG"/>
</dbReference>
<keyword evidence="11" id="KW-0995">Kinetochore</keyword>
<keyword evidence="13" id="KW-0131">Cell cycle</keyword>
<keyword evidence="8" id="KW-0493">Microtubule</keyword>
<feature type="region of interest" description="Disordered" evidence="17">
    <location>
        <begin position="239"/>
        <end position="302"/>
    </location>
</feature>
<comment type="caution">
    <text evidence="19">The sequence shown here is derived from an EMBL/GenBank/DDBJ whole genome shotgun (WGS) entry which is preliminary data.</text>
</comment>
<dbReference type="OrthoDB" id="205662at2759"/>
<feature type="region of interest" description="Disordered" evidence="17">
    <location>
        <begin position="2047"/>
        <end position="2098"/>
    </location>
</feature>
<evidence type="ECO:0000313" key="19">
    <source>
        <dbReference type="EMBL" id="POW20893.1"/>
    </source>
</evidence>
<feature type="compositionally biased region" description="Basic and acidic residues" evidence="17">
    <location>
        <begin position="1544"/>
        <end position="1553"/>
    </location>
</feature>
<dbReference type="FunFam" id="1.25.10.10:FF:000050">
    <property type="entry name" value="Cytoskeleton-associated protein 5 isoform X1"/>
    <property type="match status" value="1"/>
</dbReference>
<feature type="compositionally biased region" description="Low complexity" evidence="17">
    <location>
        <begin position="1915"/>
        <end position="1935"/>
    </location>
</feature>
<feature type="region of interest" description="Disordered" evidence="17">
    <location>
        <begin position="1134"/>
        <end position="1225"/>
    </location>
</feature>
<feature type="compositionally biased region" description="Low complexity" evidence="17">
    <location>
        <begin position="594"/>
        <end position="613"/>
    </location>
</feature>
<reference evidence="20" key="2">
    <citation type="journal article" date="2018" name="BMC Genomics">
        <title>Genomic insights into host adaptation between the wheat stripe rust pathogen (Puccinia striiformis f. sp. tritici) and the barley stripe rust pathogen (Puccinia striiformis f. sp. hordei).</title>
        <authorList>
            <person name="Xia C."/>
            <person name="Wang M."/>
            <person name="Yin C."/>
            <person name="Cornejo O.E."/>
            <person name="Hulbert S.H."/>
            <person name="Chen X."/>
        </authorList>
    </citation>
    <scope>NUCLEOTIDE SEQUENCE [LARGE SCALE GENOMIC DNA]</scope>
    <source>
        <strain evidence="20">93TX-2</strain>
    </source>
</reference>
<dbReference type="InterPro" id="IPR034085">
    <property type="entry name" value="TOG"/>
</dbReference>
<evidence type="ECO:0000256" key="3">
    <source>
        <dbReference type="ARBA" id="ARBA00004647"/>
    </source>
</evidence>
<evidence type="ECO:0000256" key="12">
    <source>
        <dbReference type="ARBA" id="ARBA00023212"/>
    </source>
</evidence>
<dbReference type="Pfam" id="PF12348">
    <property type="entry name" value="CLASP_N"/>
    <property type="match status" value="1"/>
</dbReference>
<keyword evidence="7" id="KW-0132">Cell division</keyword>
<comment type="similarity">
    <text evidence="15">Belongs to the TOG/XMAP215 family.</text>
</comment>
<dbReference type="EMBL" id="PKSM01000027">
    <property type="protein sequence ID" value="POW20893.1"/>
    <property type="molecule type" value="Genomic_DNA"/>
</dbReference>
<feature type="repeat" description="HEAT" evidence="16">
    <location>
        <begin position="988"/>
        <end position="1026"/>
    </location>
</feature>
<evidence type="ECO:0000256" key="9">
    <source>
        <dbReference type="ARBA" id="ARBA00022737"/>
    </source>
</evidence>
<feature type="region of interest" description="Disordered" evidence="17">
    <location>
        <begin position="1910"/>
        <end position="1982"/>
    </location>
</feature>
<keyword evidence="9" id="KW-0677">Repeat</keyword>
<feature type="region of interest" description="Disordered" evidence="17">
    <location>
        <begin position="1487"/>
        <end position="1624"/>
    </location>
</feature>
<feature type="domain" description="TOG" evidence="18">
    <location>
        <begin position="628"/>
        <end position="860"/>
    </location>
</feature>
<keyword evidence="20" id="KW-1185">Reference proteome</keyword>
<dbReference type="Gene3D" id="1.25.10.10">
    <property type="entry name" value="Leucine-rich Repeat Variant"/>
    <property type="match status" value="5"/>
</dbReference>
<feature type="domain" description="TOG" evidence="18">
    <location>
        <begin position="1238"/>
        <end position="1497"/>
    </location>
</feature>
<dbReference type="GO" id="GO:0005881">
    <property type="term" value="C:cytoplasmic microtubule"/>
    <property type="evidence" value="ECO:0007669"/>
    <property type="project" value="UniProtKB-ARBA"/>
</dbReference>
<feature type="domain" description="TOG" evidence="18">
    <location>
        <begin position="895"/>
        <end position="1127"/>
    </location>
</feature>
<gene>
    <name evidence="19" type="ORF">PSHT_02968</name>
</gene>
<feature type="region of interest" description="Disordered" evidence="17">
    <location>
        <begin position="854"/>
        <end position="895"/>
    </location>
</feature>
<dbReference type="GO" id="GO:0000776">
    <property type="term" value="C:kinetochore"/>
    <property type="evidence" value="ECO:0007669"/>
    <property type="project" value="UniProtKB-KW"/>
</dbReference>
<reference evidence="19 20" key="1">
    <citation type="submission" date="2017-12" db="EMBL/GenBank/DDBJ databases">
        <title>Gene loss provides genomic basis for host adaptation in cereal stripe rust fungi.</title>
        <authorList>
            <person name="Xia C."/>
        </authorList>
    </citation>
    <scope>NUCLEOTIDE SEQUENCE [LARGE SCALE GENOMIC DNA]</scope>
    <source>
        <strain evidence="19 20">93TX-2</strain>
    </source>
</reference>
<reference evidence="20" key="3">
    <citation type="journal article" date="2018" name="Mol. Plant Microbe Interact.">
        <title>Genome sequence resources for the wheat stripe rust pathogen (Puccinia striiformis f. sp. tritici) and the barley stripe rust pathogen (Puccinia striiformis f. sp. hordei).</title>
        <authorList>
            <person name="Xia C."/>
            <person name="Wang M."/>
            <person name="Yin C."/>
            <person name="Cornejo O.E."/>
            <person name="Hulbert S.H."/>
            <person name="Chen X."/>
        </authorList>
    </citation>
    <scope>NUCLEOTIDE SEQUENCE [LARGE SCALE GENOMIC DNA]</scope>
    <source>
        <strain evidence="20">93TX-2</strain>
    </source>
</reference>
<dbReference type="GO" id="GO:0000922">
    <property type="term" value="C:spindle pole"/>
    <property type="evidence" value="ECO:0007669"/>
    <property type="project" value="UniProtKB-SubCell"/>
</dbReference>
<dbReference type="GO" id="GO:0051315">
    <property type="term" value="P:attachment of mitotic spindle microtubules to kinetochore"/>
    <property type="evidence" value="ECO:0007669"/>
    <property type="project" value="UniProtKB-ARBA"/>
</dbReference>
<dbReference type="InterPro" id="IPR024395">
    <property type="entry name" value="CLASP_N_dom"/>
</dbReference>
<evidence type="ECO:0000256" key="1">
    <source>
        <dbReference type="ARBA" id="ARBA00004300"/>
    </source>
</evidence>
<dbReference type="GO" id="GO:1990498">
    <property type="term" value="C:mitotic spindle microtubule"/>
    <property type="evidence" value="ECO:0007669"/>
    <property type="project" value="UniProtKB-ARBA"/>
</dbReference>
<keyword evidence="12" id="KW-0206">Cytoskeleton</keyword>
<dbReference type="InterPro" id="IPR016024">
    <property type="entry name" value="ARM-type_fold"/>
</dbReference>